<sequence>MAPSDTHCETASKNHSPSLYCVSNHSHPHPQNPISTIHNLNFKSLPFHHPRLDSGPSYIFRVCIALLSRYRHIRACARFIMLYQESKRILSSHGRTSSTISHVPK</sequence>
<gene>
    <name evidence="2" type="ORF">L873DRAFT_1069467</name>
</gene>
<evidence type="ECO:0000313" key="2">
    <source>
        <dbReference type="EMBL" id="RPB04968.1"/>
    </source>
</evidence>
<evidence type="ECO:0000313" key="3">
    <source>
        <dbReference type="Proteomes" id="UP000276215"/>
    </source>
</evidence>
<organism evidence="2 3">
    <name type="scientific">Choiromyces venosus 120613-1</name>
    <dbReference type="NCBI Taxonomy" id="1336337"/>
    <lineage>
        <taxon>Eukaryota</taxon>
        <taxon>Fungi</taxon>
        <taxon>Dikarya</taxon>
        <taxon>Ascomycota</taxon>
        <taxon>Pezizomycotina</taxon>
        <taxon>Pezizomycetes</taxon>
        <taxon>Pezizales</taxon>
        <taxon>Tuberaceae</taxon>
        <taxon>Choiromyces</taxon>
    </lineage>
</organism>
<evidence type="ECO:0000256" key="1">
    <source>
        <dbReference type="SAM" id="MobiDB-lite"/>
    </source>
</evidence>
<reference evidence="2 3" key="1">
    <citation type="journal article" date="2018" name="Nat. Ecol. Evol.">
        <title>Pezizomycetes genomes reveal the molecular basis of ectomycorrhizal truffle lifestyle.</title>
        <authorList>
            <person name="Murat C."/>
            <person name="Payen T."/>
            <person name="Noel B."/>
            <person name="Kuo A."/>
            <person name="Morin E."/>
            <person name="Chen J."/>
            <person name="Kohler A."/>
            <person name="Krizsan K."/>
            <person name="Balestrini R."/>
            <person name="Da Silva C."/>
            <person name="Montanini B."/>
            <person name="Hainaut M."/>
            <person name="Levati E."/>
            <person name="Barry K.W."/>
            <person name="Belfiori B."/>
            <person name="Cichocki N."/>
            <person name="Clum A."/>
            <person name="Dockter R.B."/>
            <person name="Fauchery L."/>
            <person name="Guy J."/>
            <person name="Iotti M."/>
            <person name="Le Tacon F."/>
            <person name="Lindquist E.A."/>
            <person name="Lipzen A."/>
            <person name="Malagnac F."/>
            <person name="Mello A."/>
            <person name="Molinier V."/>
            <person name="Miyauchi S."/>
            <person name="Poulain J."/>
            <person name="Riccioni C."/>
            <person name="Rubini A."/>
            <person name="Sitrit Y."/>
            <person name="Splivallo R."/>
            <person name="Traeger S."/>
            <person name="Wang M."/>
            <person name="Zifcakova L."/>
            <person name="Wipf D."/>
            <person name="Zambonelli A."/>
            <person name="Paolocci F."/>
            <person name="Nowrousian M."/>
            <person name="Ottonello S."/>
            <person name="Baldrian P."/>
            <person name="Spatafora J.W."/>
            <person name="Henrissat B."/>
            <person name="Nagy L.G."/>
            <person name="Aury J.M."/>
            <person name="Wincker P."/>
            <person name="Grigoriev I.V."/>
            <person name="Bonfante P."/>
            <person name="Martin F.M."/>
        </authorList>
    </citation>
    <scope>NUCLEOTIDE SEQUENCE [LARGE SCALE GENOMIC DNA]</scope>
    <source>
        <strain evidence="2 3">120613-1</strain>
    </source>
</reference>
<dbReference type="AlphaFoldDB" id="A0A3N4K636"/>
<protein>
    <submittedName>
        <fullName evidence="2">Uncharacterized protein</fullName>
    </submittedName>
</protein>
<dbReference type="EMBL" id="ML120355">
    <property type="protein sequence ID" value="RPB04968.1"/>
    <property type="molecule type" value="Genomic_DNA"/>
</dbReference>
<accession>A0A3N4K636</accession>
<feature type="region of interest" description="Disordered" evidence="1">
    <location>
        <begin position="1"/>
        <end position="27"/>
    </location>
</feature>
<dbReference type="Proteomes" id="UP000276215">
    <property type="component" value="Unassembled WGS sequence"/>
</dbReference>
<proteinExistence type="predicted"/>
<keyword evidence="3" id="KW-1185">Reference proteome</keyword>
<feature type="compositionally biased region" description="Polar residues" evidence="1">
    <location>
        <begin position="13"/>
        <end position="25"/>
    </location>
</feature>
<name>A0A3N4K636_9PEZI</name>
<feature type="compositionally biased region" description="Basic and acidic residues" evidence="1">
    <location>
        <begin position="1"/>
        <end position="12"/>
    </location>
</feature>